<keyword evidence="4 15" id="KW-0963">Cytoplasm</keyword>
<evidence type="ECO:0000313" key="22">
    <source>
        <dbReference type="Proteomes" id="UP000055611"/>
    </source>
</evidence>
<feature type="domain" description="TRNA-binding" evidence="17">
    <location>
        <begin position="39"/>
        <end position="148"/>
    </location>
</feature>
<dbReference type="EC" id="6.1.1.20" evidence="15"/>
<evidence type="ECO:0000256" key="10">
    <source>
        <dbReference type="ARBA" id="ARBA00022842"/>
    </source>
</evidence>
<comment type="subcellular location">
    <subcellularLocation>
        <location evidence="1 15">Cytoplasm</location>
    </subcellularLocation>
</comment>
<keyword evidence="22" id="KW-1185">Reference proteome</keyword>
<dbReference type="Gene3D" id="3.30.930.10">
    <property type="entry name" value="Bira Bifunctional Protein, Domain 2"/>
    <property type="match status" value="1"/>
</dbReference>
<dbReference type="InterPro" id="IPR033714">
    <property type="entry name" value="tRNA_bind_bactPheRS"/>
</dbReference>
<dbReference type="InterPro" id="IPR002547">
    <property type="entry name" value="tRNA-bd_dom"/>
</dbReference>
<feature type="domain" description="B5" evidence="19">
    <location>
        <begin position="402"/>
        <end position="478"/>
    </location>
</feature>
<evidence type="ECO:0000313" key="21">
    <source>
        <dbReference type="EMBL" id="TDT92166.1"/>
    </source>
</evidence>
<keyword evidence="13 15" id="KW-0030">Aminoacyl-tRNA synthetase</keyword>
<keyword evidence="9 15" id="KW-0067">ATP-binding</keyword>
<dbReference type="PANTHER" id="PTHR10947">
    <property type="entry name" value="PHENYLALANYL-TRNA SYNTHETASE BETA CHAIN AND LEUCINE-RICH REPEAT-CONTAINING PROTEIN 47"/>
    <property type="match status" value="1"/>
</dbReference>
<keyword evidence="5 16" id="KW-0820">tRNA-binding</keyword>
<dbReference type="InterPro" id="IPR020825">
    <property type="entry name" value="Phe-tRNA_synthase-like_B3/B4"/>
</dbReference>
<dbReference type="Proteomes" id="UP000295506">
    <property type="component" value="Unassembled WGS sequence"/>
</dbReference>
<dbReference type="Pfam" id="PF03147">
    <property type="entry name" value="FDX-ACB"/>
    <property type="match status" value="1"/>
</dbReference>
<dbReference type="InterPro" id="IPR009061">
    <property type="entry name" value="DNA-bd_dom_put_sf"/>
</dbReference>
<evidence type="ECO:0000256" key="6">
    <source>
        <dbReference type="ARBA" id="ARBA00022598"/>
    </source>
</evidence>
<evidence type="ECO:0000256" key="8">
    <source>
        <dbReference type="ARBA" id="ARBA00022741"/>
    </source>
</evidence>
<dbReference type="SUPFAM" id="SSF54991">
    <property type="entry name" value="Anticodon-binding domain of PheRS"/>
    <property type="match status" value="1"/>
</dbReference>
<dbReference type="SUPFAM" id="SSF56037">
    <property type="entry name" value="PheT/TilS domain"/>
    <property type="match status" value="1"/>
</dbReference>
<dbReference type="PROSITE" id="PS51447">
    <property type="entry name" value="FDX_ACB"/>
    <property type="match status" value="1"/>
</dbReference>
<keyword evidence="7 15" id="KW-0479">Metal-binding</keyword>
<dbReference type="SMART" id="SM00896">
    <property type="entry name" value="FDX-ACB"/>
    <property type="match status" value="1"/>
</dbReference>
<dbReference type="Pfam" id="PF01588">
    <property type="entry name" value="tRNA_bind"/>
    <property type="match status" value="1"/>
</dbReference>
<evidence type="ECO:0000256" key="11">
    <source>
        <dbReference type="ARBA" id="ARBA00022884"/>
    </source>
</evidence>
<gene>
    <name evidence="15" type="primary">pheT</name>
    <name evidence="20" type="ORF">AWY79_08480</name>
    <name evidence="21" type="ORF">EDC59_101571</name>
</gene>
<dbReference type="SUPFAM" id="SSF46955">
    <property type="entry name" value="Putative DNA-binding domain"/>
    <property type="match status" value="1"/>
</dbReference>
<dbReference type="GO" id="GO:0006432">
    <property type="term" value="P:phenylalanyl-tRNA aminoacylation"/>
    <property type="evidence" value="ECO:0007669"/>
    <property type="project" value="UniProtKB-UniRule"/>
</dbReference>
<dbReference type="HAMAP" id="MF_00283">
    <property type="entry name" value="Phe_tRNA_synth_beta1"/>
    <property type="match status" value="1"/>
</dbReference>
<dbReference type="Pfam" id="PF03484">
    <property type="entry name" value="B5"/>
    <property type="match status" value="1"/>
</dbReference>
<dbReference type="CDD" id="cd02796">
    <property type="entry name" value="tRNA_bind_bactPheRS"/>
    <property type="match status" value="1"/>
</dbReference>
<dbReference type="PANTHER" id="PTHR10947:SF0">
    <property type="entry name" value="PHENYLALANINE--TRNA LIGASE BETA SUBUNIT"/>
    <property type="match status" value="1"/>
</dbReference>
<feature type="binding site" evidence="15">
    <location>
        <position position="466"/>
    </location>
    <ligand>
        <name>Mg(2+)</name>
        <dbReference type="ChEBI" id="CHEBI:18420"/>
        <note>shared with alpha subunit</note>
    </ligand>
</feature>
<dbReference type="Pfam" id="PF17759">
    <property type="entry name" value="tRNA_synthFbeta"/>
    <property type="match status" value="1"/>
</dbReference>
<accession>A0A126QMV4</accession>
<evidence type="ECO:0000313" key="23">
    <source>
        <dbReference type="Proteomes" id="UP000295506"/>
    </source>
</evidence>
<feature type="binding site" evidence="15">
    <location>
        <position position="462"/>
    </location>
    <ligand>
        <name>Mg(2+)</name>
        <dbReference type="ChEBI" id="CHEBI:18420"/>
        <note>shared with alpha subunit</note>
    </ligand>
</feature>
<comment type="cofactor">
    <cofactor evidence="15">
        <name>Mg(2+)</name>
        <dbReference type="ChEBI" id="CHEBI:18420"/>
    </cofactor>
    <text evidence="15">Binds 2 magnesium ions per tetramer.</text>
</comment>
<dbReference type="InterPro" id="IPR004532">
    <property type="entry name" value="Phe-tRNA-ligase_IIc_bsu_bact"/>
</dbReference>
<evidence type="ECO:0000256" key="3">
    <source>
        <dbReference type="ARBA" id="ARBA00011209"/>
    </source>
</evidence>
<evidence type="ECO:0000259" key="19">
    <source>
        <dbReference type="PROSITE" id="PS51483"/>
    </source>
</evidence>
<comment type="catalytic activity">
    <reaction evidence="14 15">
        <text>tRNA(Phe) + L-phenylalanine + ATP = L-phenylalanyl-tRNA(Phe) + AMP + diphosphate + H(+)</text>
        <dbReference type="Rhea" id="RHEA:19413"/>
        <dbReference type="Rhea" id="RHEA-COMP:9668"/>
        <dbReference type="Rhea" id="RHEA-COMP:9699"/>
        <dbReference type="ChEBI" id="CHEBI:15378"/>
        <dbReference type="ChEBI" id="CHEBI:30616"/>
        <dbReference type="ChEBI" id="CHEBI:33019"/>
        <dbReference type="ChEBI" id="CHEBI:58095"/>
        <dbReference type="ChEBI" id="CHEBI:78442"/>
        <dbReference type="ChEBI" id="CHEBI:78531"/>
        <dbReference type="ChEBI" id="CHEBI:456215"/>
        <dbReference type="EC" id="6.1.1.20"/>
    </reaction>
</comment>
<dbReference type="AlphaFoldDB" id="A0A126QMV4"/>
<dbReference type="InterPro" id="IPR012340">
    <property type="entry name" value="NA-bd_OB-fold"/>
</dbReference>
<comment type="similarity">
    <text evidence="2 15">Belongs to the phenylalanyl-tRNA synthetase beta subunit family. Type 1 subfamily.</text>
</comment>
<keyword evidence="12 15" id="KW-0648">Protein biosynthesis</keyword>
<dbReference type="NCBIfam" id="TIGR00472">
    <property type="entry name" value="pheT_bact"/>
    <property type="match status" value="1"/>
</dbReference>
<organism evidence="21 23">
    <name type="scientific">Pseudodesulfovibrio indicus</name>
    <dbReference type="NCBI Taxonomy" id="1716143"/>
    <lineage>
        <taxon>Bacteria</taxon>
        <taxon>Pseudomonadati</taxon>
        <taxon>Thermodesulfobacteriota</taxon>
        <taxon>Desulfovibrionia</taxon>
        <taxon>Desulfovibrionales</taxon>
        <taxon>Desulfovibrionaceae</taxon>
    </lineage>
</organism>
<evidence type="ECO:0000313" key="20">
    <source>
        <dbReference type="EMBL" id="AMK11147.1"/>
    </source>
</evidence>
<evidence type="ECO:0000259" key="17">
    <source>
        <dbReference type="PROSITE" id="PS50886"/>
    </source>
</evidence>
<evidence type="ECO:0000256" key="12">
    <source>
        <dbReference type="ARBA" id="ARBA00022917"/>
    </source>
</evidence>
<evidence type="ECO:0000256" key="7">
    <source>
        <dbReference type="ARBA" id="ARBA00022723"/>
    </source>
</evidence>
<feature type="binding site" evidence="15">
    <location>
        <position position="465"/>
    </location>
    <ligand>
        <name>Mg(2+)</name>
        <dbReference type="ChEBI" id="CHEBI:18420"/>
        <note>shared with alpha subunit</note>
    </ligand>
</feature>
<keyword evidence="8 15" id="KW-0547">Nucleotide-binding</keyword>
<evidence type="ECO:0000256" key="9">
    <source>
        <dbReference type="ARBA" id="ARBA00022840"/>
    </source>
</evidence>
<dbReference type="SUPFAM" id="SSF55681">
    <property type="entry name" value="Class II aaRS and biotin synthetases"/>
    <property type="match status" value="1"/>
</dbReference>
<dbReference type="FunFam" id="2.40.50.140:FF:000045">
    <property type="entry name" value="Phenylalanine--tRNA ligase beta subunit"/>
    <property type="match status" value="1"/>
</dbReference>
<dbReference type="InterPro" id="IPR036690">
    <property type="entry name" value="Fdx_antiC-bd_sf"/>
</dbReference>
<dbReference type="SMART" id="SM00874">
    <property type="entry name" value="B5"/>
    <property type="match status" value="1"/>
</dbReference>
<evidence type="ECO:0000256" key="13">
    <source>
        <dbReference type="ARBA" id="ARBA00023146"/>
    </source>
</evidence>
<dbReference type="InterPro" id="IPR005147">
    <property type="entry name" value="tRNA_synthase_B5-dom"/>
</dbReference>
<evidence type="ECO:0000256" key="1">
    <source>
        <dbReference type="ARBA" id="ARBA00004496"/>
    </source>
</evidence>
<dbReference type="PROSITE" id="PS51483">
    <property type="entry name" value="B5"/>
    <property type="match status" value="1"/>
</dbReference>
<dbReference type="GO" id="GO:0004826">
    <property type="term" value="F:phenylalanine-tRNA ligase activity"/>
    <property type="evidence" value="ECO:0007669"/>
    <property type="project" value="UniProtKB-UniRule"/>
</dbReference>
<feature type="binding site" evidence="15">
    <location>
        <position position="456"/>
    </location>
    <ligand>
        <name>Mg(2+)</name>
        <dbReference type="ChEBI" id="CHEBI:18420"/>
        <note>shared with alpha subunit</note>
    </ligand>
</feature>
<dbReference type="Gene3D" id="3.30.56.10">
    <property type="match status" value="2"/>
</dbReference>
<sequence>MLVSLNWLREFVPYEGDIQVLGDKLTMLGLELDGITDPFEEVQDIVVGYVVERETHPESDHLSICTVDVGGPETLTIVCGAPNVAKGQKVPVATVGTTLPGGLKIKKAKLRGVPSMGMICSERELGFSEDHEGIWVLDDSLKVGDKLVDALNLERVVFDFDITPNRADCLSILGFARETALAFDLPLTLPKLNLVEAGGNAADEMKIVIDDPELCPAYHARIIKGVTLGKAPDWMRFKLLALGQRPISNIVDVTNFIMFELGQPLHSFDLDLIEKATIRVAPATDGMKFTTLDNVERTLTANDLLIWDGVKPVALAGVMGGLNSEMGEGSSNVLLEAAVFRPGTVRKTARRLALPSEASYRFERGVDQVMTRFAQDRAAQLMAETSGGSVLAGVASAEPKPWQDRTHGYRHARCMSLLGLDLEPGFAKKVFTLEGCVVDDSDPANWTVASPSHRLDLEREVDLYEEVGRVYGLDRIPAVLPRVAKSLDSGATTPVYDFNKRIKGWGRGVGLNEAINYSFVGSDDLDRLNLPDEGRVFIANPLSEDQNVMRTELAPGLLNTLKNNLSKGNGHIRLFEVAKRFVRDESSETETNERTRLGLLLYGPRHAAEWPWPGGDVDYLDIKGHVEHLVADTLKLEAPVFTVAAEPHPYLEPCVRVAVSGEDVGFIGQVKEEIADYYHARKDVWVGDFDLDTLRGMVDAHRIDFKRLPVFPPSRRDVTVIGPMTLHADAIRETILAAGVDILESVSLVAEFVPEVQPEGREEERNLSFRLTYRSPTKTLKDKQVDKEHKRILDALEKNLPIRF</sequence>
<feature type="domain" description="FDX-ACB" evidence="18">
    <location>
        <begin position="709"/>
        <end position="804"/>
    </location>
</feature>
<evidence type="ECO:0000256" key="14">
    <source>
        <dbReference type="ARBA" id="ARBA00049255"/>
    </source>
</evidence>
<dbReference type="InterPro" id="IPR045060">
    <property type="entry name" value="Phe-tRNA-ligase_IIc_bsu"/>
</dbReference>
<dbReference type="SMART" id="SM00873">
    <property type="entry name" value="B3_4"/>
    <property type="match status" value="1"/>
</dbReference>
<dbReference type="PROSITE" id="PS50886">
    <property type="entry name" value="TRBD"/>
    <property type="match status" value="1"/>
</dbReference>
<keyword evidence="6 15" id="KW-0436">Ligase</keyword>
<evidence type="ECO:0000256" key="4">
    <source>
        <dbReference type="ARBA" id="ARBA00022490"/>
    </source>
</evidence>
<dbReference type="EMBL" id="SOBK01000001">
    <property type="protein sequence ID" value="TDT92166.1"/>
    <property type="molecule type" value="Genomic_DNA"/>
</dbReference>
<dbReference type="GO" id="GO:0000049">
    <property type="term" value="F:tRNA binding"/>
    <property type="evidence" value="ECO:0007669"/>
    <property type="project" value="UniProtKB-UniRule"/>
</dbReference>
<dbReference type="Gene3D" id="3.50.40.10">
    <property type="entry name" value="Phenylalanyl-trna Synthetase, Chain B, domain 3"/>
    <property type="match status" value="1"/>
</dbReference>
<dbReference type="RefSeq" id="WP_066802475.1">
    <property type="nucleotide sequence ID" value="NZ_CP014206.1"/>
</dbReference>
<dbReference type="Pfam" id="PF03483">
    <property type="entry name" value="B3_4"/>
    <property type="match status" value="1"/>
</dbReference>
<dbReference type="Gene3D" id="2.40.50.140">
    <property type="entry name" value="Nucleic acid-binding proteins"/>
    <property type="match status" value="1"/>
</dbReference>
<proteinExistence type="inferred from homology"/>
<reference evidence="21 23" key="2">
    <citation type="submission" date="2019-03" db="EMBL/GenBank/DDBJ databases">
        <title>Genomic Encyclopedia of Type Strains, Phase IV (KMG-IV): sequencing the most valuable type-strain genomes for metagenomic binning, comparative biology and taxonomic classification.</title>
        <authorList>
            <person name="Goeker M."/>
        </authorList>
    </citation>
    <scope>NUCLEOTIDE SEQUENCE [LARGE SCALE GENOMIC DNA]</scope>
    <source>
        <strain evidence="21 23">DSM 101483</strain>
    </source>
</reference>
<dbReference type="InterPro" id="IPR041616">
    <property type="entry name" value="PheRS_beta_core"/>
</dbReference>
<evidence type="ECO:0000256" key="15">
    <source>
        <dbReference type="HAMAP-Rule" id="MF_00283"/>
    </source>
</evidence>
<dbReference type="InterPro" id="IPR005121">
    <property type="entry name" value="Fdx_antiC-bd"/>
</dbReference>
<dbReference type="NCBIfam" id="NF045760">
    <property type="entry name" value="YtpR"/>
    <property type="match status" value="1"/>
</dbReference>
<dbReference type="InterPro" id="IPR045864">
    <property type="entry name" value="aa-tRNA-synth_II/BPL/LPL"/>
</dbReference>
<dbReference type="CDD" id="cd00769">
    <property type="entry name" value="PheRS_beta_core"/>
    <property type="match status" value="1"/>
</dbReference>
<protein>
    <recommendedName>
        <fullName evidence="15">Phenylalanine--tRNA ligase beta subunit</fullName>
        <ecNumber evidence="15">6.1.1.20</ecNumber>
    </recommendedName>
    <alternativeName>
        <fullName evidence="15">Phenylalanyl-tRNA synthetase beta subunit</fullName>
        <shortName evidence="15">PheRS</shortName>
    </alternativeName>
</protein>
<dbReference type="GO" id="GO:0000287">
    <property type="term" value="F:magnesium ion binding"/>
    <property type="evidence" value="ECO:0007669"/>
    <property type="project" value="UniProtKB-UniRule"/>
</dbReference>
<dbReference type="InterPro" id="IPR005146">
    <property type="entry name" value="B3/B4_tRNA-bd"/>
</dbReference>
<dbReference type="OrthoDB" id="9805455at2"/>
<dbReference type="Gene3D" id="3.30.70.380">
    <property type="entry name" value="Ferrodoxin-fold anticodon-binding domain"/>
    <property type="match status" value="1"/>
</dbReference>
<evidence type="ECO:0000259" key="18">
    <source>
        <dbReference type="PROSITE" id="PS51447"/>
    </source>
</evidence>
<dbReference type="EMBL" id="CP014206">
    <property type="protein sequence ID" value="AMK11147.1"/>
    <property type="molecule type" value="Genomic_DNA"/>
</dbReference>
<evidence type="ECO:0000256" key="2">
    <source>
        <dbReference type="ARBA" id="ARBA00008653"/>
    </source>
</evidence>
<keyword evidence="10 15" id="KW-0460">Magnesium</keyword>
<dbReference type="Proteomes" id="UP000055611">
    <property type="component" value="Chromosome"/>
</dbReference>
<dbReference type="SUPFAM" id="SSF50249">
    <property type="entry name" value="Nucleic acid-binding proteins"/>
    <property type="match status" value="1"/>
</dbReference>
<comment type="subunit">
    <text evidence="3 15">Tetramer of two alpha and two beta subunits.</text>
</comment>
<dbReference type="GO" id="GO:0005524">
    <property type="term" value="F:ATP binding"/>
    <property type="evidence" value="ECO:0007669"/>
    <property type="project" value="UniProtKB-UniRule"/>
</dbReference>
<keyword evidence="11 16" id="KW-0694">RNA-binding</keyword>
<dbReference type="GO" id="GO:0009328">
    <property type="term" value="C:phenylalanine-tRNA ligase complex"/>
    <property type="evidence" value="ECO:0007669"/>
    <property type="project" value="TreeGrafter"/>
</dbReference>
<evidence type="ECO:0000256" key="5">
    <source>
        <dbReference type="ARBA" id="ARBA00022555"/>
    </source>
</evidence>
<name>A0A126QMV4_9BACT</name>
<reference evidence="20 22" key="1">
    <citation type="journal article" date="2016" name="Front. Microbiol.">
        <title>Genome Sequence of the Piezophilic, Mesophilic Sulfate-Reducing Bacterium Desulfovibrio indicus J2T.</title>
        <authorList>
            <person name="Cao J."/>
            <person name="Maignien L."/>
            <person name="Shao Z."/>
            <person name="Alain K."/>
            <person name="Jebbar M."/>
        </authorList>
    </citation>
    <scope>NUCLEOTIDE SEQUENCE [LARGE SCALE GENOMIC DNA]</scope>
    <source>
        <strain evidence="20 22">J2</strain>
    </source>
</reference>
<dbReference type="KEGG" id="dej:AWY79_08480"/>
<evidence type="ECO:0000256" key="16">
    <source>
        <dbReference type="PROSITE-ProRule" id="PRU00209"/>
    </source>
</evidence>